<feature type="compositionally biased region" description="Basic and acidic residues" evidence="1">
    <location>
        <begin position="1"/>
        <end position="10"/>
    </location>
</feature>
<protein>
    <submittedName>
        <fullName evidence="2">Uncharacterized protein</fullName>
    </submittedName>
</protein>
<feature type="compositionally biased region" description="Basic residues" evidence="1">
    <location>
        <begin position="25"/>
        <end position="35"/>
    </location>
</feature>
<reference evidence="2" key="1">
    <citation type="journal article" date="2019" name="Sci. Rep.">
        <title>Draft genome of Tanacetum cinerariifolium, the natural source of mosquito coil.</title>
        <authorList>
            <person name="Yamashiro T."/>
            <person name="Shiraishi A."/>
            <person name="Satake H."/>
            <person name="Nakayama K."/>
        </authorList>
    </citation>
    <scope>NUCLEOTIDE SEQUENCE</scope>
</reference>
<dbReference type="EMBL" id="BKCJ011128767">
    <property type="protein sequence ID" value="GFC90902.1"/>
    <property type="molecule type" value="Genomic_DNA"/>
</dbReference>
<gene>
    <name evidence="2" type="ORF">Tci_862872</name>
</gene>
<evidence type="ECO:0000313" key="2">
    <source>
        <dbReference type="EMBL" id="GFC90902.1"/>
    </source>
</evidence>
<organism evidence="2">
    <name type="scientific">Tanacetum cinerariifolium</name>
    <name type="common">Dalmatian daisy</name>
    <name type="synonym">Chrysanthemum cinerariifolium</name>
    <dbReference type="NCBI Taxonomy" id="118510"/>
    <lineage>
        <taxon>Eukaryota</taxon>
        <taxon>Viridiplantae</taxon>
        <taxon>Streptophyta</taxon>
        <taxon>Embryophyta</taxon>
        <taxon>Tracheophyta</taxon>
        <taxon>Spermatophyta</taxon>
        <taxon>Magnoliopsida</taxon>
        <taxon>eudicotyledons</taxon>
        <taxon>Gunneridae</taxon>
        <taxon>Pentapetalae</taxon>
        <taxon>asterids</taxon>
        <taxon>campanulids</taxon>
        <taxon>Asterales</taxon>
        <taxon>Asteraceae</taxon>
        <taxon>Asteroideae</taxon>
        <taxon>Anthemideae</taxon>
        <taxon>Anthemidinae</taxon>
        <taxon>Tanacetum</taxon>
    </lineage>
</organism>
<evidence type="ECO:0000256" key="1">
    <source>
        <dbReference type="SAM" id="MobiDB-lite"/>
    </source>
</evidence>
<sequence length="110" mass="11928">HRPERPELARRLAVLRPHSQPGGALRRRAGRRARIPGRDAAEVSDDEVAANAFSSGSLETAPIYRPAVTLHFVSLNCGQVAARLLNAFASRRRSRGPRGPSATCRSPPAR</sequence>
<feature type="non-terminal residue" evidence="2">
    <location>
        <position position="1"/>
    </location>
</feature>
<feature type="region of interest" description="Disordered" evidence="1">
    <location>
        <begin position="1"/>
        <end position="46"/>
    </location>
</feature>
<name>A0A699S0M8_TANCI</name>
<dbReference type="AlphaFoldDB" id="A0A699S0M8"/>
<feature type="region of interest" description="Disordered" evidence="1">
    <location>
        <begin position="90"/>
        <end position="110"/>
    </location>
</feature>
<accession>A0A699S0M8</accession>
<comment type="caution">
    <text evidence="2">The sequence shown here is derived from an EMBL/GenBank/DDBJ whole genome shotgun (WGS) entry which is preliminary data.</text>
</comment>
<proteinExistence type="predicted"/>
<feature type="non-terminal residue" evidence="2">
    <location>
        <position position="110"/>
    </location>
</feature>